<protein>
    <submittedName>
        <fullName evidence="1">Uncharacterized protein</fullName>
    </submittedName>
</protein>
<sequence>MSEKMVDASGVITSMSGKMVDASGVITSFFIMLKEDTYVLIRIESLVALVTMMFLVMFIMDFYRCRSRNSTVITVLKTIDSLSDQIVMYLLGAMQSARFDNQMFPVWCTVLVSLRASLGYLSGYGITDRERRLTEVANVIKFLAFGVLNGTRGLEFHKPLWVLWAILLLRSVYRFLAHHWAIGSLWHGRSSEFLPAYMHESRSDREEGNNLDKHQTYLIYGESSQEIGLKRPGYNLHLNIVDSPSLITLDRISECREPLLSSSSSNRYKDMGLAFTLSRLLRCRLEDVTLHKETKKEIQRLIISEITGNQQMEVKRAFKILELELAFVRDYFYTLYPMVFWRGLSSLCFSILLSIATFSVAFWLAIGIRKAYEPLEGTLVVWVGRWNVDVLITWVFMFFMMFKEVWEIVTYLLSNWTRLLLVCKYVQKSQSWLMRNALTEDLISSFFVSKIADPWHGRIDQYDFLQSCTYKPSFWKIANAVTLGKTERKLDGRNRGKAIKIPECVKVAILQALSRIGLNNRQLPREIPSLNDLNQFPRYKWACLDLDTCSQVILVWHIATSLCEIKLAQECEMDLTKPRFLHSAWSRLKTFFCCTSKPYLVNDNIHMHGDLKTCYHTATSLSRYCAYLQVFRPELLPDSFVVPDLIFLEALQKARERPDDCNLIWCWYNKLMVIAEEAAQKKQEAVENNQDAAQDYVDRRLSMNLVQQGATLGKDLISMDREIRWKILAGVWADLLVHIAPSWNAVDHKNNLESGGEFITLIWALLCHCGIEKSKMWDKE</sequence>
<dbReference type="Proteomes" id="UP001732700">
    <property type="component" value="Chromosome 7C"/>
</dbReference>
<reference evidence="1" key="1">
    <citation type="submission" date="2021-05" db="EMBL/GenBank/DDBJ databases">
        <authorList>
            <person name="Scholz U."/>
            <person name="Mascher M."/>
            <person name="Fiebig A."/>
        </authorList>
    </citation>
    <scope>NUCLEOTIDE SEQUENCE [LARGE SCALE GENOMIC DNA]</scope>
</reference>
<evidence type="ECO:0000313" key="2">
    <source>
        <dbReference type="Proteomes" id="UP001732700"/>
    </source>
</evidence>
<proteinExistence type="predicted"/>
<evidence type="ECO:0000313" key="1">
    <source>
        <dbReference type="EnsemblPlants" id="AVESA.00010b.r2.7CG0685340.1.CDS.1"/>
    </source>
</evidence>
<accession>A0ACD6A1K2</accession>
<organism evidence="1 2">
    <name type="scientific">Avena sativa</name>
    <name type="common">Oat</name>
    <dbReference type="NCBI Taxonomy" id="4498"/>
    <lineage>
        <taxon>Eukaryota</taxon>
        <taxon>Viridiplantae</taxon>
        <taxon>Streptophyta</taxon>
        <taxon>Embryophyta</taxon>
        <taxon>Tracheophyta</taxon>
        <taxon>Spermatophyta</taxon>
        <taxon>Magnoliopsida</taxon>
        <taxon>Liliopsida</taxon>
        <taxon>Poales</taxon>
        <taxon>Poaceae</taxon>
        <taxon>BOP clade</taxon>
        <taxon>Pooideae</taxon>
        <taxon>Poodae</taxon>
        <taxon>Poeae</taxon>
        <taxon>Poeae Chloroplast Group 1 (Aveneae type)</taxon>
        <taxon>Aveninae</taxon>
        <taxon>Avena</taxon>
    </lineage>
</organism>
<keyword evidence="2" id="KW-1185">Reference proteome</keyword>
<name>A0ACD6A1K2_AVESA</name>
<reference evidence="1" key="2">
    <citation type="submission" date="2025-09" db="UniProtKB">
        <authorList>
            <consortium name="EnsemblPlants"/>
        </authorList>
    </citation>
    <scope>IDENTIFICATION</scope>
</reference>
<dbReference type="EnsemblPlants" id="AVESA.00010b.r2.7CG0685340.1">
    <property type="protein sequence ID" value="AVESA.00010b.r2.7CG0685340.1.CDS.1"/>
    <property type="gene ID" value="AVESA.00010b.r2.7CG0685340"/>
</dbReference>